<organism evidence="3 4">
    <name type="scientific">Aphanomyces stellatus</name>
    <dbReference type="NCBI Taxonomy" id="120398"/>
    <lineage>
        <taxon>Eukaryota</taxon>
        <taxon>Sar</taxon>
        <taxon>Stramenopiles</taxon>
        <taxon>Oomycota</taxon>
        <taxon>Saprolegniomycetes</taxon>
        <taxon>Saprolegniales</taxon>
        <taxon>Verrucalvaceae</taxon>
        <taxon>Aphanomyces</taxon>
    </lineage>
</organism>
<proteinExistence type="predicted"/>
<evidence type="ECO:0000313" key="3">
    <source>
        <dbReference type="EMBL" id="VFT95636.1"/>
    </source>
</evidence>
<accession>A0A485LBI6</accession>
<dbReference type="EMBL" id="VJMH01006423">
    <property type="protein sequence ID" value="KAF0689667.1"/>
    <property type="molecule type" value="Genomic_DNA"/>
</dbReference>
<dbReference type="Proteomes" id="UP000332933">
    <property type="component" value="Unassembled WGS sequence"/>
</dbReference>
<sequence>MELQQQSAQDGRGTSDAASMSPPVDAENAKLLHKRKLTREKMKRYRNGIMRKSRQLQALAESLTQDIVALKKAQSPWVLSWDDVACALREDVASEEFTNAILQAQVRSQEHLVQTMRTWVQRCLVIPGATWRNVTLLADVTARKHGFDWITLNLHHNTDFVFDRYQFPSIASGESIQDAFADARNPDCLEYVWRFQAEIAAPFDRVCRHINLGFFDTMLMHGPKVHAPLAVDTQVLRSLGGSIRYSNSTAANEQLNHLFRIFRSNVRCVLVAQNIHDDELLKDPKHRPASNRVSWMVVDKLSPTRTSLRYLMMASQGFSADGALISLDDEAKIFGIDLSAYTEDTKLPVFVSKATQLCLHYGAEFHGILHSMGIALADGHQ</sequence>
<reference evidence="2" key="2">
    <citation type="submission" date="2019-06" db="EMBL/GenBank/DDBJ databases">
        <title>Genomics analysis of Aphanomyces spp. identifies a new class of oomycete effector associated with host adaptation.</title>
        <authorList>
            <person name="Gaulin E."/>
        </authorList>
    </citation>
    <scope>NUCLEOTIDE SEQUENCE</scope>
    <source>
        <strain evidence="2">CBS 578.67</strain>
    </source>
</reference>
<name>A0A485LBI6_9STRA</name>
<protein>
    <submittedName>
        <fullName evidence="3">Aste57867_18904 protein</fullName>
    </submittedName>
</protein>
<evidence type="ECO:0000313" key="2">
    <source>
        <dbReference type="EMBL" id="KAF0689667.1"/>
    </source>
</evidence>
<dbReference type="AlphaFoldDB" id="A0A485LBI6"/>
<keyword evidence="4" id="KW-1185">Reference proteome</keyword>
<evidence type="ECO:0000313" key="4">
    <source>
        <dbReference type="Proteomes" id="UP000332933"/>
    </source>
</evidence>
<gene>
    <name evidence="3" type="primary">Aste57867_18904</name>
    <name evidence="2" type="ORF">As57867_018840</name>
    <name evidence="3" type="ORF">ASTE57867_18904</name>
</gene>
<reference evidence="3 4" key="1">
    <citation type="submission" date="2019-03" db="EMBL/GenBank/DDBJ databases">
        <authorList>
            <person name="Gaulin E."/>
            <person name="Dumas B."/>
        </authorList>
    </citation>
    <scope>NUCLEOTIDE SEQUENCE [LARGE SCALE GENOMIC DNA]</scope>
    <source>
        <strain evidence="3">CBS 568.67</strain>
    </source>
</reference>
<feature type="region of interest" description="Disordered" evidence="1">
    <location>
        <begin position="1"/>
        <end position="28"/>
    </location>
</feature>
<evidence type="ECO:0000256" key="1">
    <source>
        <dbReference type="SAM" id="MobiDB-lite"/>
    </source>
</evidence>
<dbReference type="EMBL" id="CAADRA010006444">
    <property type="protein sequence ID" value="VFT95636.1"/>
    <property type="molecule type" value="Genomic_DNA"/>
</dbReference>
<dbReference type="OrthoDB" id="10481628at2759"/>